<comment type="caution">
    <text evidence="1">The sequence shown here is derived from an EMBL/GenBank/DDBJ whole genome shotgun (WGS) entry which is preliminary data.</text>
</comment>
<organism evidence="1">
    <name type="scientific">marine sediment metagenome</name>
    <dbReference type="NCBI Taxonomy" id="412755"/>
    <lineage>
        <taxon>unclassified sequences</taxon>
        <taxon>metagenomes</taxon>
        <taxon>ecological metagenomes</taxon>
    </lineage>
</organism>
<gene>
    <name evidence="1" type="ORF">LCGC14_2213990</name>
</gene>
<accession>A0A0F9DD35</accession>
<dbReference type="EMBL" id="LAZR01029441">
    <property type="protein sequence ID" value="KKL59569.1"/>
    <property type="molecule type" value="Genomic_DNA"/>
</dbReference>
<reference evidence="1" key="1">
    <citation type="journal article" date="2015" name="Nature">
        <title>Complex archaea that bridge the gap between prokaryotes and eukaryotes.</title>
        <authorList>
            <person name="Spang A."/>
            <person name="Saw J.H."/>
            <person name="Jorgensen S.L."/>
            <person name="Zaremba-Niedzwiedzka K."/>
            <person name="Martijn J."/>
            <person name="Lind A.E."/>
            <person name="van Eijk R."/>
            <person name="Schleper C."/>
            <person name="Guy L."/>
            <person name="Ettema T.J."/>
        </authorList>
    </citation>
    <scope>NUCLEOTIDE SEQUENCE</scope>
</reference>
<evidence type="ECO:0000313" key="1">
    <source>
        <dbReference type="EMBL" id="KKL59569.1"/>
    </source>
</evidence>
<dbReference type="AlphaFoldDB" id="A0A0F9DD35"/>
<protein>
    <submittedName>
        <fullName evidence="1">Uncharacterized protein</fullName>
    </submittedName>
</protein>
<sequence length="171" mass="18017">MERWFFDRARDGDVYKSSNIVATANVALAATHTGLVLSNPVGSGQFLVVKEWFWTPSTAATAPSQIGLGTGPSANSTNVVHTTPCVIHNALEAGSNNDTGVGLVDESATLPDTPVNLYPLTGHVSAVGHSAAYLSFGGTMILRPGTYLASFDLTQRSTGLHTVVWAEILQF</sequence>
<proteinExistence type="predicted"/>
<name>A0A0F9DD35_9ZZZZ</name>